<organism evidence="1 4">
    <name type="scientific">Fusicatenibacter saccharivorans</name>
    <dbReference type="NCBI Taxonomy" id="1150298"/>
    <lineage>
        <taxon>Bacteria</taxon>
        <taxon>Bacillati</taxon>
        <taxon>Bacillota</taxon>
        <taxon>Clostridia</taxon>
        <taxon>Lachnospirales</taxon>
        <taxon>Lachnospiraceae</taxon>
        <taxon>Fusicatenibacter</taxon>
    </lineage>
</organism>
<evidence type="ECO:0000313" key="4">
    <source>
        <dbReference type="Proteomes" id="UP000095706"/>
    </source>
</evidence>
<protein>
    <submittedName>
        <fullName evidence="3">PqqD family protein</fullName>
    </submittedName>
</protein>
<reference evidence="3" key="3">
    <citation type="submission" date="2020-02" db="EMBL/GenBank/DDBJ databases">
        <authorList>
            <person name="Littmann E."/>
            <person name="Sorbara M."/>
        </authorList>
    </citation>
    <scope>NUCLEOTIDE SEQUENCE</scope>
    <source>
        <strain evidence="3">MSK.14.54</strain>
    </source>
</reference>
<dbReference type="Proteomes" id="UP000095706">
    <property type="component" value="Unassembled WGS sequence"/>
</dbReference>
<dbReference type="EMBL" id="JAAITQ010000006">
    <property type="protein sequence ID" value="NSE15769.1"/>
    <property type="molecule type" value="Genomic_DNA"/>
</dbReference>
<dbReference type="InterPro" id="IPR041881">
    <property type="entry name" value="PqqD_sf"/>
</dbReference>
<dbReference type="Proteomes" id="UP000768180">
    <property type="component" value="Unassembled WGS sequence"/>
</dbReference>
<dbReference type="Pfam" id="PF05402">
    <property type="entry name" value="PqqD"/>
    <property type="match status" value="1"/>
</dbReference>
<evidence type="ECO:0000313" key="2">
    <source>
        <dbReference type="EMBL" id="CUP68601.1"/>
    </source>
</evidence>
<dbReference type="RefSeq" id="WP_055220881.1">
    <property type="nucleotide sequence ID" value="NZ_CYYV01000001.1"/>
</dbReference>
<accession>A0A173W9Q3</accession>
<dbReference type="Gene3D" id="1.10.10.1150">
    <property type="entry name" value="Coenzyme PQQ synthesis protein D (PqqD)"/>
    <property type="match status" value="1"/>
</dbReference>
<evidence type="ECO:0000313" key="5">
    <source>
        <dbReference type="Proteomes" id="UP000095709"/>
    </source>
</evidence>
<evidence type="ECO:0000313" key="3">
    <source>
        <dbReference type="EMBL" id="NSE15769.1"/>
    </source>
</evidence>
<evidence type="ECO:0000313" key="6">
    <source>
        <dbReference type="Proteomes" id="UP000768180"/>
    </source>
</evidence>
<gene>
    <name evidence="1" type="ORF">ERS852406_00052</name>
    <name evidence="2" type="ORF">ERS852498_02555</name>
    <name evidence="3" type="ORF">G5B05_04960</name>
</gene>
<dbReference type="STRING" id="1150298.ERS852406_00052"/>
<dbReference type="SUPFAM" id="SSF53795">
    <property type="entry name" value="PEP carboxykinase-like"/>
    <property type="match status" value="1"/>
</dbReference>
<dbReference type="EMBL" id="CZAL01000014">
    <property type="protein sequence ID" value="CUP68601.1"/>
    <property type="molecule type" value="Genomic_DNA"/>
</dbReference>
<dbReference type="AlphaFoldDB" id="A0A173W9Q3"/>
<name>A0A173W9Q3_9FIRM</name>
<dbReference type="InterPro" id="IPR008792">
    <property type="entry name" value="PQQD"/>
</dbReference>
<keyword evidence="6" id="KW-1185">Reference proteome</keyword>
<reference evidence="3 6" key="2">
    <citation type="journal article" date="2020" name="Cell Host Microbe">
        <title>Functional and Genomic Variation between Human-Derived Isolates of Lachnospiraceae Reveals Inter- and Intra-Species Diversity.</title>
        <authorList>
            <person name="Sorbara M.T."/>
            <person name="Littmann E.R."/>
            <person name="Fontana E."/>
            <person name="Moody T.U."/>
            <person name="Kohout C.E."/>
            <person name="Gjonbalaj M."/>
            <person name="Eaton V."/>
            <person name="Seok R."/>
            <person name="Leiner I.M."/>
            <person name="Pamer E.G."/>
        </authorList>
    </citation>
    <scope>NUCLEOTIDE SEQUENCE [LARGE SCALE GENOMIC DNA]</scope>
    <source>
        <strain evidence="3 6">MSK.14.54</strain>
    </source>
</reference>
<evidence type="ECO:0000313" key="1">
    <source>
        <dbReference type="EMBL" id="CUN35666.1"/>
    </source>
</evidence>
<proteinExistence type="predicted"/>
<dbReference type="Proteomes" id="UP000095709">
    <property type="component" value="Unassembled WGS sequence"/>
</dbReference>
<dbReference type="EMBL" id="CYYV01000001">
    <property type="protein sequence ID" value="CUN35666.1"/>
    <property type="molecule type" value="Genomic_DNA"/>
</dbReference>
<reference evidence="4 5" key="1">
    <citation type="submission" date="2015-09" db="EMBL/GenBank/DDBJ databases">
        <authorList>
            <consortium name="Pathogen Informatics"/>
        </authorList>
    </citation>
    <scope>NUCLEOTIDE SEQUENCE [LARGE SCALE GENOMIC DNA]</scope>
    <source>
        <strain evidence="1 4">2789STDY5608849</strain>
        <strain evidence="2 5">2789STDY5834885</strain>
    </source>
</reference>
<dbReference type="OrthoDB" id="384098at2"/>
<sequence length="421" mass="47997">MRIRRQEGYLLQKIGNTHYLLPYGQKIADQQRGMELNETARILWEALETPKTMEELQQKMIRCYEVPEEEQEELKKDIQAFVKELLAFGAVRRELGSPDGTCAGELKIAGISIAVYGKEGCIPKQFASFEKKRGKEEATEKTEGEAAKKTGEKEVEETVIKTENRQDAADLTLELIEHVPESHQNGNILIRNKDLTVCAWEEGYVLWFPALKNIYEIWMEADGSFACIYYRLPMTEEEQDSLFLAIRPVFLFLAQKKGMFVLHSASLLYLEKAWLFSGPSGMGKSTHTALWKKLFDTPFLNGDLNLIGKEGDQFVVYGIPWCGTSEIFTVEKKELGGIVLLEKAPEDKIVSLTKEQKTLRVMQRMISPPWTAGLMKKNLAFAEEIANEKPVYFLRCTKNDTAAEVMHHRITEDELAQEALK</sequence>